<feature type="region of interest" description="Disordered" evidence="1">
    <location>
        <begin position="45"/>
        <end position="73"/>
    </location>
</feature>
<reference evidence="2" key="1">
    <citation type="submission" date="2021-01" db="EMBL/GenBank/DDBJ databases">
        <authorList>
            <person name="Corre E."/>
            <person name="Pelletier E."/>
            <person name="Niang G."/>
            <person name="Scheremetjew M."/>
            <person name="Finn R."/>
            <person name="Kale V."/>
            <person name="Holt S."/>
            <person name="Cochrane G."/>
            <person name="Meng A."/>
            <person name="Brown T."/>
            <person name="Cohen L."/>
        </authorList>
    </citation>
    <scope>NUCLEOTIDE SEQUENCE</scope>
    <source>
        <strain evidence="2">SAG 11-48b</strain>
    </source>
</reference>
<accession>A0A7S2QUD0</accession>
<name>A0A7S2QUD0_9CHLO</name>
<protein>
    <submittedName>
        <fullName evidence="2">Uncharacterized protein</fullName>
    </submittedName>
</protein>
<organism evidence="2">
    <name type="scientific">Chlamydomonas chlamydogama</name>
    <dbReference type="NCBI Taxonomy" id="225041"/>
    <lineage>
        <taxon>Eukaryota</taxon>
        <taxon>Viridiplantae</taxon>
        <taxon>Chlorophyta</taxon>
        <taxon>core chlorophytes</taxon>
        <taxon>Chlorophyceae</taxon>
        <taxon>CS clade</taxon>
        <taxon>Chlamydomonadales</taxon>
        <taxon>Chlamydomonadaceae</taxon>
        <taxon>Chlamydomonas</taxon>
    </lineage>
</organism>
<proteinExistence type="predicted"/>
<dbReference type="AlphaFoldDB" id="A0A7S2QUD0"/>
<gene>
    <name evidence="2" type="ORF">CCHL1392_LOCUS722</name>
</gene>
<dbReference type="EMBL" id="HBHD01001315">
    <property type="protein sequence ID" value="CAD9652037.1"/>
    <property type="molecule type" value="Transcribed_RNA"/>
</dbReference>
<sequence>MGKPQEVQDRFAPPKASVIGAPVGPVVMGLPDKLSKRINQHEFEYNKASENEAAASRLSERPDGRRFQAKNDQNERMAKMKESGQDEYTLLMPKKAKGAAKELLTSGANPLCIDNELEDEMESKLQLQAGKAGGKRVYAVNSVPARQHQLSSSLVPQHPSEIVPPGKQEDGDDAAGKASTLHEDDVHEARRNATQQLAAEVQRQKELQDKLLEQYPHGVPKRVLLELQEKGELVNVPTLGFGCPASTSSKVVGALLRSAS</sequence>
<evidence type="ECO:0000313" key="2">
    <source>
        <dbReference type="EMBL" id="CAD9652037.1"/>
    </source>
</evidence>
<evidence type="ECO:0000256" key="1">
    <source>
        <dbReference type="SAM" id="MobiDB-lite"/>
    </source>
</evidence>
<feature type="region of interest" description="Disordered" evidence="1">
    <location>
        <begin position="146"/>
        <end position="184"/>
    </location>
</feature>